<protein>
    <submittedName>
        <fullName evidence="1">YlbF family regulator</fullName>
    </submittedName>
</protein>
<dbReference type="Proteomes" id="UP000824242">
    <property type="component" value="Unassembled WGS sequence"/>
</dbReference>
<name>A0A9D1AQD8_9FIRM</name>
<dbReference type="Pfam" id="PF06133">
    <property type="entry name" value="Com_YlbF"/>
    <property type="match status" value="1"/>
</dbReference>
<dbReference type="SUPFAM" id="SSF158622">
    <property type="entry name" value="YheA/YmcA-like"/>
    <property type="match status" value="1"/>
</dbReference>
<dbReference type="Gene3D" id="1.20.1500.10">
    <property type="entry name" value="YheA/YmcA-like"/>
    <property type="match status" value="1"/>
</dbReference>
<comment type="caution">
    <text evidence="1">The sequence shown here is derived from an EMBL/GenBank/DDBJ whole genome shotgun (WGS) entry which is preliminary data.</text>
</comment>
<reference evidence="1" key="1">
    <citation type="submission" date="2020-10" db="EMBL/GenBank/DDBJ databases">
        <authorList>
            <person name="Gilroy R."/>
        </authorList>
    </citation>
    <scope>NUCLEOTIDE SEQUENCE</scope>
    <source>
        <strain evidence="1">ChiSxjej1B13-7958</strain>
    </source>
</reference>
<gene>
    <name evidence="1" type="ORF">IAB89_11515</name>
</gene>
<dbReference type="InterPro" id="IPR023378">
    <property type="entry name" value="YheA/YmcA-like_dom_sf"/>
</dbReference>
<evidence type="ECO:0000313" key="1">
    <source>
        <dbReference type="EMBL" id="HIR48260.1"/>
    </source>
</evidence>
<dbReference type="InterPro" id="IPR010368">
    <property type="entry name" value="Com_YlbF"/>
</dbReference>
<sequence length="135" mass="15037">MDMIELAREIGRELQKDERYLAMRKASEACDGDAVLQNMIGDFNLKRMAINNEANKDERDEKKLEELNNEIRLLYGQIMQNDSMQAYNAAKQDLDAVLNRISAIISQCADGADPDTADYEEHSCGGNCGSCGGCH</sequence>
<reference evidence="1" key="2">
    <citation type="journal article" date="2021" name="PeerJ">
        <title>Extensive microbial diversity within the chicken gut microbiome revealed by metagenomics and culture.</title>
        <authorList>
            <person name="Gilroy R."/>
            <person name="Ravi A."/>
            <person name="Getino M."/>
            <person name="Pursley I."/>
            <person name="Horton D.L."/>
            <person name="Alikhan N.F."/>
            <person name="Baker D."/>
            <person name="Gharbi K."/>
            <person name="Hall N."/>
            <person name="Watson M."/>
            <person name="Adriaenssens E.M."/>
            <person name="Foster-Nyarko E."/>
            <person name="Jarju S."/>
            <person name="Secka A."/>
            <person name="Antonio M."/>
            <person name="Oren A."/>
            <person name="Chaudhuri R.R."/>
            <person name="La Ragione R."/>
            <person name="Hildebrand F."/>
            <person name="Pallen M.J."/>
        </authorList>
    </citation>
    <scope>NUCLEOTIDE SEQUENCE</scope>
    <source>
        <strain evidence="1">ChiSxjej1B13-7958</strain>
    </source>
</reference>
<dbReference type="AlphaFoldDB" id="A0A9D1AQD8"/>
<accession>A0A9D1AQD8</accession>
<dbReference type="EMBL" id="DVGZ01000125">
    <property type="protein sequence ID" value="HIR48260.1"/>
    <property type="molecule type" value="Genomic_DNA"/>
</dbReference>
<organism evidence="1 2">
    <name type="scientific">Candidatus Caccousia avicola</name>
    <dbReference type="NCBI Taxonomy" id="2840721"/>
    <lineage>
        <taxon>Bacteria</taxon>
        <taxon>Bacillati</taxon>
        <taxon>Bacillota</taxon>
        <taxon>Clostridia</taxon>
        <taxon>Eubacteriales</taxon>
        <taxon>Oscillospiraceae</taxon>
        <taxon>Oscillospiraceae incertae sedis</taxon>
        <taxon>Candidatus Caccousia</taxon>
    </lineage>
</organism>
<evidence type="ECO:0000313" key="2">
    <source>
        <dbReference type="Proteomes" id="UP000824242"/>
    </source>
</evidence>
<proteinExistence type="predicted"/>